<gene>
    <name evidence="5" type="ORF">S01H4_22485</name>
</gene>
<organism evidence="5">
    <name type="scientific">marine sediment metagenome</name>
    <dbReference type="NCBI Taxonomy" id="412755"/>
    <lineage>
        <taxon>unclassified sequences</taxon>
        <taxon>metagenomes</taxon>
        <taxon>ecological metagenomes</taxon>
    </lineage>
</organism>
<dbReference type="PANTHER" id="PTHR42878">
    <property type="entry name" value="TWO-COMPONENT HISTIDINE KINASE"/>
    <property type="match status" value="1"/>
</dbReference>
<comment type="catalytic activity">
    <reaction evidence="1">
        <text>ATP + protein L-histidine = ADP + protein N-phospho-L-histidine.</text>
        <dbReference type="EC" id="2.7.13.3"/>
    </reaction>
</comment>
<dbReference type="GO" id="GO:0000155">
    <property type="term" value="F:phosphorelay sensor kinase activity"/>
    <property type="evidence" value="ECO:0007669"/>
    <property type="project" value="InterPro"/>
</dbReference>
<dbReference type="SUPFAM" id="SSF47384">
    <property type="entry name" value="Homodimeric domain of signal transducing histidine kinase"/>
    <property type="match status" value="1"/>
</dbReference>
<dbReference type="CDD" id="cd00082">
    <property type="entry name" value="HisKA"/>
    <property type="match status" value="1"/>
</dbReference>
<dbReference type="EC" id="2.7.13.3" evidence="2"/>
<proteinExistence type="predicted"/>
<evidence type="ECO:0000256" key="4">
    <source>
        <dbReference type="ARBA" id="ARBA00022777"/>
    </source>
</evidence>
<evidence type="ECO:0000256" key="3">
    <source>
        <dbReference type="ARBA" id="ARBA00022679"/>
    </source>
</evidence>
<dbReference type="Gene3D" id="1.10.287.130">
    <property type="match status" value="1"/>
</dbReference>
<dbReference type="GO" id="GO:0007234">
    <property type="term" value="P:osmosensory signaling via phosphorelay pathway"/>
    <property type="evidence" value="ECO:0007669"/>
    <property type="project" value="TreeGrafter"/>
</dbReference>
<dbReference type="EMBL" id="BART01010313">
    <property type="protein sequence ID" value="GAG87746.1"/>
    <property type="molecule type" value="Genomic_DNA"/>
</dbReference>
<accession>X1CU43</accession>
<sequence>AYIVSHDLKAPLRGVGQLAGWIAEDYADVIDEEGRKQIRLLLGRVQRMHGLIDAVLQYSKAGRIGEKVTTVDLTFLMQEVIDELSPPDSIRIVVGNCR</sequence>
<dbReference type="InterPro" id="IPR036097">
    <property type="entry name" value="HisK_dim/P_sf"/>
</dbReference>
<protein>
    <recommendedName>
        <fullName evidence="2">histidine kinase</fullName>
        <ecNumber evidence="2">2.7.13.3</ecNumber>
    </recommendedName>
</protein>
<evidence type="ECO:0000256" key="2">
    <source>
        <dbReference type="ARBA" id="ARBA00012438"/>
    </source>
</evidence>
<evidence type="ECO:0000313" key="5">
    <source>
        <dbReference type="EMBL" id="GAG87746.1"/>
    </source>
</evidence>
<evidence type="ECO:0000256" key="1">
    <source>
        <dbReference type="ARBA" id="ARBA00000085"/>
    </source>
</evidence>
<dbReference type="GO" id="GO:0030295">
    <property type="term" value="F:protein kinase activator activity"/>
    <property type="evidence" value="ECO:0007669"/>
    <property type="project" value="TreeGrafter"/>
</dbReference>
<name>X1CU43_9ZZZZ</name>
<keyword evidence="3" id="KW-0808">Transferase</keyword>
<dbReference type="GO" id="GO:0000156">
    <property type="term" value="F:phosphorelay response regulator activity"/>
    <property type="evidence" value="ECO:0007669"/>
    <property type="project" value="TreeGrafter"/>
</dbReference>
<dbReference type="InterPro" id="IPR050351">
    <property type="entry name" value="BphY/WalK/GraS-like"/>
</dbReference>
<comment type="caution">
    <text evidence="5">The sequence shown here is derived from an EMBL/GenBank/DDBJ whole genome shotgun (WGS) entry which is preliminary data.</text>
</comment>
<feature type="non-terminal residue" evidence="5">
    <location>
        <position position="1"/>
    </location>
</feature>
<reference evidence="5" key="1">
    <citation type="journal article" date="2014" name="Front. Microbiol.">
        <title>High frequency of phylogenetically diverse reductive dehalogenase-homologous genes in deep subseafloor sedimentary metagenomes.</title>
        <authorList>
            <person name="Kawai M."/>
            <person name="Futagami T."/>
            <person name="Toyoda A."/>
            <person name="Takaki Y."/>
            <person name="Nishi S."/>
            <person name="Hori S."/>
            <person name="Arai W."/>
            <person name="Tsubouchi T."/>
            <person name="Morono Y."/>
            <person name="Uchiyama I."/>
            <person name="Ito T."/>
            <person name="Fujiyama A."/>
            <person name="Inagaki F."/>
            <person name="Takami H."/>
        </authorList>
    </citation>
    <scope>NUCLEOTIDE SEQUENCE</scope>
    <source>
        <strain evidence="5">Expedition CK06-06</strain>
    </source>
</reference>
<keyword evidence="4" id="KW-0418">Kinase</keyword>
<dbReference type="PANTHER" id="PTHR42878:SF15">
    <property type="entry name" value="BACTERIOPHYTOCHROME"/>
    <property type="match status" value="1"/>
</dbReference>
<dbReference type="InterPro" id="IPR003661">
    <property type="entry name" value="HisK_dim/P_dom"/>
</dbReference>
<dbReference type="AlphaFoldDB" id="X1CU43"/>